<evidence type="ECO:0000313" key="21">
    <source>
        <dbReference type="EnsemblProtists" id="PYU1_T010269"/>
    </source>
</evidence>
<keyword evidence="4" id="KW-0547">Nucleotide-binding</keyword>
<dbReference type="Pfam" id="PF06733">
    <property type="entry name" value="DEAD_2"/>
    <property type="match status" value="1"/>
</dbReference>
<dbReference type="PROSITE" id="PS51193">
    <property type="entry name" value="HELICASE_ATP_BIND_2"/>
    <property type="match status" value="1"/>
</dbReference>
<evidence type="ECO:0000256" key="13">
    <source>
        <dbReference type="ARBA" id="ARBA00023235"/>
    </source>
</evidence>
<protein>
    <recommendedName>
        <fullName evidence="16">Regulator of telomere elongation helicase 1 homolog</fullName>
    </recommendedName>
</protein>
<keyword evidence="13" id="KW-0413">Isomerase</keyword>
<evidence type="ECO:0000256" key="4">
    <source>
        <dbReference type="ARBA" id="ARBA00022741"/>
    </source>
</evidence>
<dbReference type="GO" id="GO:0016818">
    <property type="term" value="F:hydrolase activity, acting on acid anhydrides, in phosphorus-containing anhydrides"/>
    <property type="evidence" value="ECO:0007669"/>
    <property type="project" value="InterPro"/>
</dbReference>
<evidence type="ECO:0000256" key="15">
    <source>
        <dbReference type="ARBA" id="ARBA00049360"/>
    </source>
</evidence>
<organism evidence="21 22">
    <name type="scientific">Globisporangium ultimum (strain ATCC 200006 / CBS 805.95 / DAOM BR144)</name>
    <name type="common">Pythium ultimum</name>
    <dbReference type="NCBI Taxonomy" id="431595"/>
    <lineage>
        <taxon>Eukaryota</taxon>
        <taxon>Sar</taxon>
        <taxon>Stramenopiles</taxon>
        <taxon>Oomycota</taxon>
        <taxon>Peronosporomycetes</taxon>
        <taxon>Pythiales</taxon>
        <taxon>Pythiaceae</taxon>
        <taxon>Globisporangium</taxon>
    </lineage>
</organism>
<dbReference type="GO" id="GO:0005634">
    <property type="term" value="C:nucleus"/>
    <property type="evidence" value="ECO:0007669"/>
    <property type="project" value="UniProtKB-SubCell"/>
</dbReference>
<dbReference type="AlphaFoldDB" id="K3WZ70"/>
<dbReference type="CDD" id="cd16449">
    <property type="entry name" value="RING-HC"/>
    <property type="match status" value="1"/>
</dbReference>
<evidence type="ECO:0000256" key="2">
    <source>
        <dbReference type="ARBA" id="ARBA00022485"/>
    </source>
</evidence>
<dbReference type="InterPro" id="IPR013083">
    <property type="entry name" value="Znf_RING/FYVE/PHD"/>
</dbReference>
<dbReference type="PANTHER" id="PTHR11472:SF34">
    <property type="entry name" value="REGULATOR OF TELOMERE ELONGATION HELICASE 1"/>
    <property type="match status" value="1"/>
</dbReference>
<dbReference type="PANTHER" id="PTHR11472">
    <property type="entry name" value="DNA REPAIR DEAD HELICASE RAD3/XP-D SUBFAMILY MEMBER"/>
    <property type="match status" value="1"/>
</dbReference>
<dbReference type="FunCoup" id="K3WZ70">
    <property type="interactions" value="309"/>
</dbReference>
<dbReference type="Gene3D" id="1.10.275.30">
    <property type="match status" value="1"/>
</dbReference>
<evidence type="ECO:0000256" key="9">
    <source>
        <dbReference type="ARBA" id="ARBA00023004"/>
    </source>
</evidence>
<dbReference type="EMBL" id="GL376602">
    <property type="status" value="NOT_ANNOTATED_CDS"/>
    <property type="molecule type" value="Genomic_DNA"/>
</dbReference>
<keyword evidence="8" id="KW-0067">ATP-binding</keyword>
<dbReference type="GO" id="GO:0090657">
    <property type="term" value="P:telomeric loop disassembly"/>
    <property type="evidence" value="ECO:0007669"/>
    <property type="project" value="TreeGrafter"/>
</dbReference>
<dbReference type="EnsemblProtists" id="PYU1_T010269">
    <property type="protein sequence ID" value="PYU1_T010269"/>
    <property type="gene ID" value="PYU1_G010249"/>
</dbReference>
<reference evidence="21" key="3">
    <citation type="submission" date="2015-02" db="UniProtKB">
        <authorList>
            <consortium name="EnsemblProtists"/>
        </authorList>
    </citation>
    <scope>IDENTIFICATION</scope>
    <source>
        <strain evidence="21">DAOM BR144</strain>
    </source>
</reference>
<keyword evidence="14" id="KW-0539">Nucleus</keyword>
<dbReference type="NCBIfam" id="TIGR00604">
    <property type="entry name" value="rad3"/>
    <property type="match status" value="1"/>
</dbReference>
<dbReference type="CDD" id="cd18788">
    <property type="entry name" value="SF2_C_XPD"/>
    <property type="match status" value="1"/>
</dbReference>
<keyword evidence="3" id="KW-0479">Metal-binding</keyword>
<dbReference type="CDD" id="cd17970">
    <property type="entry name" value="DEAHc_FancJ"/>
    <property type="match status" value="1"/>
</dbReference>
<sequence>MVRLEICGIPVEFPFPPYDSQLIYMEKVILSLSSKQNAILESPTGTGKTLCLLCATLAWRRHFEKNLKANGGAAAAATATNTASAVFNRRNSTAGAGARLAYEGYDSEEEKEATERAMIPRIIYSSRTHSQLKQVVQELRNTSYNPRVAVLGSREHLCVNEKISQMRGTKQNLACRDAVKRKSILPDAEIVFVPYNYLIDPLSRRSIGISIENSILIFDEAHNVESIASDAASYALSSNDIAGCVAEVQSFIQALSENRIALNAGSNLSPESAETLKALLLEIDKGLNNFPLSATGGFTKPGEYIFEFFQQFNVNFDTCPLVLSMIEEIIELANEGAGGSQTAVSKLDSLLSFLGTIFRNKEQHLKSAKNYRVHIQEVNERAFNAPRLFNSVRKNKSTTRVFNYWCFHPGVSFSEICTNNVYNVILTSGTLSPLETTIKELGIEFPVRLENNHVIDANQVWVGVVGTGVTGKRLNSSYNFRSTDEYLVELGNTIVNFARLVPSGLLVFFPSYSILEESIARWQRPTAGDSSASIWDRIVQQKQVYVEPRARLDFKEVVDEYHETIKTNTNGAVFFAVCRGKVSEGIDFSNDKGRAVVITGLPFPPTKDPKIILKKSILDEVVVPPGELKLTGNHWYIQQASRAVNQAIGRVIRHRHDYGAIILLDERFALQQQQKCLSKWLQPYCFTCKSYGEAHIGLTRFFKNNKANAPPPPPIVEKTTPQPKSLGLSKRMVSKNSLASQDLTQNSQSGSSSNSATIGDGQSYVNPELFRHPTANIQSTEVAPSNAPALTRFTAAPPPAHRKQTLGALFSSKTSMVSSTSSISRPFVAPKFHSSMLLSTNSTSSHQEPQPAERATSWQAAKRKFVSAQGTTSSDSKAKKDEIFVSVFPAVARSALSEADVSKLYEFIRQLHTGTNVDDALSSICDLLRSPECKDLLNLIPQVLHGTLCARFVDKATSLDLPLDLSLIGASDGGAEDIQPNSAGIRSSSMATFFERLQQKRRRKQNSEGHIPTAAIVKDPQCVVCYDITRKAYAAQCGHICCMGCWKKMEKDGFTSCPLCKIPLKFDQLSLIRAAKEHVR</sequence>
<evidence type="ECO:0000256" key="14">
    <source>
        <dbReference type="ARBA" id="ARBA00023242"/>
    </source>
</evidence>
<feature type="domain" description="Helicase ATP-binding" evidence="20">
    <location>
        <begin position="7"/>
        <end position="280"/>
    </location>
</feature>
<evidence type="ECO:0000256" key="12">
    <source>
        <dbReference type="ARBA" id="ARBA00023204"/>
    </source>
</evidence>
<dbReference type="GO" id="GO:0003678">
    <property type="term" value="F:DNA helicase activity"/>
    <property type="evidence" value="ECO:0007669"/>
    <property type="project" value="InterPro"/>
</dbReference>
<dbReference type="Proteomes" id="UP000019132">
    <property type="component" value="Unassembled WGS sequence"/>
</dbReference>
<evidence type="ECO:0000256" key="8">
    <source>
        <dbReference type="ARBA" id="ARBA00022840"/>
    </source>
</evidence>
<dbReference type="InterPro" id="IPR014001">
    <property type="entry name" value="Helicase_ATP-bd"/>
</dbReference>
<dbReference type="InterPro" id="IPR006554">
    <property type="entry name" value="Helicase-like_DEXD_c2"/>
</dbReference>
<keyword evidence="12" id="KW-0234">DNA repair</keyword>
<evidence type="ECO:0000259" key="20">
    <source>
        <dbReference type="PROSITE" id="PS51193"/>
    </source>
</evidence>
<dbReference type="SMART" id="SM00491">
    <property type="entry name" value="HELICc2"/>
    <property type="match status" value="1"/>
</dbReference>
<accession>K3WZ70</accession>
<dbReference type="InterPro" id="IPR014013">
    <property type="entry name" value="Helic_SF1/SF2_ATP-bd_DinG/Rad3"/>
</dbReference>
<dbReference type="Gene3D" id="3.30.40.10">
    <property type="entry name" value="Zinc/RING finger domain, C3HC4 (zinc finger)"/>
    <property type="match status" value="1"/>
</dbReference>
<evidence type="ECO:0000256" key="3">
    <source>
        <dbReference type="ARBA" id="ARBA00022723"/>
    </source>
</evidence>
<dbReference type="eggNOG" id="KOG1132">
    <property type="taxonomic scope" value="Eukaryota"/>
</dbReference>
<dbReference type="InterPro" id="IPR057498">
    <property type="entry name" value="Rtel1_ARCH"/>
</dbReference>
<feature type="region of interest" description="Disordered" evidence="18">
    <location>
        <begin position="737"/>
        <end position="767"/>
    </location>
</feature>
<evidence type="ECO:0000313" key="22">
    <source>
        <dbReference type="Proteomes" id="UP000019132"/>
    </source>
</evidence>
<keyword evidence="17" id="KW-0863">Zinc-finger</keyword>
<dbReference type="OMA" id="EDPNTHS"/>
<evidence type="ECO:0000256" key="1">
    <source>
        <dbReference type="ARBA" id="ARBA00004123"/>
    </source>
</evidence>
<keyword evidence="11" id="KW-0238">DNA-binding</keyword>
<dbReference type="Pfam" id="PF23109">
    <property type="entry name" value="ARCH_RTEL1"/>
    <property type="match status" value="1"/>
</dbReference>
<dbReference type="SMART" id="SM00487">
    <property type="entry name" value="DEXDc"/>
    <property type="match status" value="1"/>
</dbReference>
<dbReference type="PROSITE" id="PS50089">
    <property type="entry name" value="ZF_RING_2"/>
    <property type="match status" value="1"/>
</dbReference>
<evidence type="ECO:0000256" key="16">
    <source>
        <dbReference type="ARBA" id="ARBA00073810"/>
    </source>
</evidence>
<keyword evidence="6" id="KW-0378">Hydrolase</keyword>
<dbReference type="GO" id="GO:0006281">
    <property type="term" value="P:DNA repair"/>
    <property type="evidence" value="ECO:0007669"/>
    <property type="project" value="UniProtKB-KW"/>
</dbReference>
<evidence type="ECO:0000256" key="7">
    <source>
        <dbReference type="ARBA" id="ARBA00022806"/>
    </source>
</evidence>
<dbReference type="GO" id="GO:0010569">
    <property type="term" value="P:regulation of double-strand break repair via homologous recombination"/>
    <property type="evidence" value="ECO:0007669"/>
    <property type="project" value="TreeGrafter"/>
</dbReference>
<reference evidence="22" key="2">
    <citation type="submission" date="2010-04" db="EMBL/GenBank/DDBJ databases">
        <authorList>
            <person name="Buell R."/>
            <person name="Hamilton J."/>
            <person name="Hostetler J."/>
        </authorList>
    </citation>
    <scope>NUCLEOTIDE SEQUENCE [LARGE SCALE GENOMIC DNA]</scope>
    <source>
        <strain evidence="22">DAOM:BR144</strain>
    </source>
</reference>
<feature type="region of interest" description="Disordered" evidence="18">
    <location>
        <begin position="839"/>
        <end position="860"/>
    </location>
</feature>
<dbReference type="InParanoid" id="K3WZ70"/>
<dbReference type="InterPro" id="IPR027417">
    <property type="entry name" value="P-loop_NTPase"/>
</dbReference>
<dbReference type="GO" id="GO:0008270">
    <property type="term" value="F:zinc ion binding"/>
    <property type="evidence" value="ECO:0007669"/>
    <property type="project" value="UniProtKB-KW"/>
</dbReference>
<dbReference type="GO" id="GO:0045910">
    <property type="term" value="P:negative regulation of DNA recombination"/>
    <property type="evidence" value="ECO:0007669"/>
    <property type="project" value="TreeGrafter"/>
</dbReference>
<dbReference type="HOGENOM" id="CLU_006515_4_0_1"/>
<evidence type="ECO:0000256" key="5">
    <source>
        <dbReference type="ARBA" id="ARBA00022763"/>
    </source>
</evidence>
<dbReference type="STRING" id="431595.K3WZ70"/>
<reference evidence="22" key="1">
    <citation type="journal article" date="2010" name="Genome Biol.">
        <title>Genome sequence of the necrotrophic plant pathogen Pythium ultimum reveals original pathogenicity mechanisms and effector repertoire.</title>
        <authorList>
            <person name="Levesque C.A."/>
            <person name="Brouwer H."/>
            <person name="Cano L."/>
            <person name="Hamilton J.P."/>
            <person name="Holt C."/>
            <person name="Huitema E."/>
            <person name="Raffaele S."/>
            <person name="Robideau G.P."/>
            <person name="Thines M."/>
            <person name="Win J."/>
            <person name="Zerillo M.M."/>
            <person name="Beakes G.W."/>
            <person name="Boore J.L."/>
            <person name="Busam D."/>
            <person name="Dumas B."/>
            <person name="Ferriera S."/>
            <person name="Fuerstenberg S.I."/>
            <person name="Gachon C.M."/>
            <person name="Gaulin E."/>
            <person name="Govers F."/>
            <person name="Grenville-Briggs L."/>
            <person name="Horner N."/>
            <person name="Hostetler J."/>
            <person name="Jiang R.H."/>
            <person name="Johnson J."/>
            <person name="Krajaejun T."/>
            <person name="Lin H."/>
            <person name="Meijer H.J."/>
            <person name="Moore B."/>
            <person name="Morris P."/>
            <person name="Phuntmart V."/>
            <person name="Puiu D."/>
            <person name="Shetty J."/>
            <person name="Stajich J.E."/>
            <person name="Tripathy S."/>
            <person name="Wawra S."/>
            <person name="van West P."/>
            <person name="Whitty B.R."/>
            <person name="Coutinho P.M."/>
            <person name="Henrissat B."/>
            <person name="Martin F."/>
            <person name="Thomas P.D."/>
            <person name="Tyler B.M."/>
            <person name="De Vries R.P."/>
            <person name="Kamoun S."/>
            <person name="Yandell M."/>
            <person name="Tisserat N."/>
            <person name="Buell C.R."/>
        </authorList>
    </citation>
    <scope>NUCLEOTIDE SEQUENCE</scope>
    <source>
        <strain evidence="22">DAOM:BR144</strain>
    </source>
</reference>
<evidence type="ECO:0000259" key="19">
    <source>
        <dbReference type="PROSITE" id="PS50089"/>
    </source>
</evidence>
<evidence type="ECO:0000256" key="18">
    <source>
        <dbReference type="SAM" id="MobiDB-lite"/>
    </source>
</evidence>
<dbReference type="GO" id="GO:1904430">
    <property type="term" value="P:negative regulation of t-circle formation"/>
    <property type="evidence" value="ECO:0007669"/>
    <property type="project" value="TreeGrafter"/>
</dbReference>
<keyword evidence="7" id="KW-0347">Helicase</keyword>
<feature type="domain" description="RING-type" evidence="19">
    <location>
        <begin position="1022"/>
        <end position="1061"/>
    </location>
</feature>
<dbReference type="Gene3D" id="3.40.50.300">
    <property type="entry name" value="P-loop containing nucleotide triphosphate hydrolases"/>
    <property type="match status" value="3"/>
</dbReference>
<keyword evidence="9" id="KW-0408">Iron</keyword>
<proteinExistence type="predicted"/>
<dbReference type="SMART" id="SM00488">
    <property type="entry name" value="DEXDc2"/>
    <property type="match status" value="1"/>
</dbReference>
<dbReference type="Pfam" id="PF13307">
    <property type="entry name" value="Helicase_C_2"/>
    <property type="match status" value="1"/>
</dbReference>
<dbReference type="GO" id="GO:0070182">
    <property type="term" value="F:DNA polymerase binding"/>
    <property type="evidence" value="ECO:0007669"/>
    <property type="project" value="TreeGrafter"/>
</dbReference>
<dbReference type="GO" id="GO:0051539">
    <property type="term" value="F:4 iron, 4 sulfur cluster binding"/>
    <property type="evidence" value="ECO:0007669"/>
    <property type="project" value="UniProtKB-KW"/>
</dbReference>
<dbReference type="InterPro" id="IPR045028">
    <property type="entry name" value="DinG/Rad3-like"/>
</dbReference>
<keyword evidence="10" id="KW-0411">Iron-sulfur</keyword>
<keyword evidence="2" id="KW-0004">4Fe-4S</keyword>
<keyword evidence="5" id="KW-0227">DNA damage</keyword>
<dbReference type="InterPro" id="IPR006555">
    <property type="entry name" value="ATP-dep_Helicase_C"/>
</dbReference>
<comment type="subcellular location">
    <subcellularLocation>
        <location evidence="1">Nucleus</location>
    </subcellularLocation>
</comment>
<evidence type="ECO:0000256" key="11">
    <source>
        <dbReference type="ARBA" id="ARBA00023125"/>
    </source>
</evidence>
<dbReference type="SUPFAM" id="SSF52540">
    <property type="entry name" value="P-loop containing nucleoside triphosphate hydrolases"/>
    <property type="match status" value="2"/>
</dbReference>
<evidence type="ECO:0000256" key="6">
    <source>
        <dbReference type="ARBA" id="ARBA00022801"/>
    </source>
</evidence>
<evidence type="ECO:0000256" key="10">
    <source>
        <dbReference type="ARBA" id="ARBA00023014"/>
    </source>
</evidence>
<dbReference type="InterPro" id="IPR013020">
    <property type="entry name" value="Rad3/Chl1-like"/>
</dbReference>
<dbReference type="Pfam" id="PF13920">
    <property type="entry name" value="zf-C3HC4_3"/>
    <property type="match status" value="1"/>
</dbReference>
<keyword evidence="22" id="KW-1185">Reference proteome</keyword>
<dbReference type="SUPFAM" id="SSF57850">
    <property type="entry name" value="RING/U-box"/>
    <property type="match status" value="1"/>
</dbReference>
<feature type="compositionally biased region" description="Low complexity" evidence="18">
    <location>
        <begin position="745"/>
        <end position="755"/>
    </location>
</feature>
<dbReference type="FunFam" id="3.40.50.300:FF:000431">
    <property type="entry name" value="Regulator of telomere elongation helicase 1"/>
    <property type="match status" value="1"/>
</dbReference>
<dbReference type="InterPro" id="IPR001841">
    <property type="entry name" value="Znf_RING"/>
</dbReference>
<comment type="catalytic activity">
    <reaction evidence="15">
        <text>ATP + H2O = ADP + phosphate + H(+)</text>
        <dbReference type="Rhea" id="RHEA:13065"/>
        <dbReference type="ChEBI" id="CHEBI:15377"/>
        <dbReference type="ChEBI" id="CHEBI:15378"/>
        <dbReference type="ChEBI" id="CHEBI:30616"/>
        <dbReference type="ChEBI" id="CHEBI:43474"/>
        <dbReference type="ChEBI" id="CHEBI:456216"/>
    </reaction>
</comment>
<name>K3WZ70_GLOUD</name>
<dbReference type="GO" id="GO:0003677">
    <property type="term" value="F:DNA binding"/>
    <property type="evidence" value="ECO:0007669"/>
    <property type="project" value="UniProtKB-KW"/>
</dbReference>
<keyword evidence="17" id="KW-0862">Zinc</keyword>
<dbReference type="InterPro" id="IPR010614">
    <property type="entry name" value="RAD3-like_helicase_DEAD"/>
</dbReference>
<dbReference type="VEuPathDB" id="FungiDB:PYU1_G010249"/>
<evidence type="ECO:0000256" key="17">
    <source>
        <dbReference type="PROSITE-ProRule" id="PRU00175"/>
    </source>
</evidence>
<dbReference type="GO" id="GO:0005524">
    <property type="term" value="F:ATP binding"/>
    <property type="evidence" value="ECO:0007669"/>
    <property type="project" value="UniProtKB-KW"/>
</dbReference>